<dbReference type="SMART" id="SM00825">
    <property type="entry name" value="PKS_KS"/>
    <property type="match status" value="1"/>
</dbReference>
<protein>
    <submittedName>
        <fullName evidence="8">Acyl transferase domain-containing protein</fullName>
    </submittedName>
</protein>
<dbReference type="Pfam" id="PF00109">
    <property type="entry name" value="ketoacyl-synt"/>
    <property type="match status" value="1"/>
</dbReference>
<accession>A0A7Z0J983</accession>
<keyword evidence="3 8" id="KW-0808">Transferase</keyword>
<dbReference type="Proteomes" id="UP000572051">
    <property type="component" value="Unassembled WGS sequence"/>
</dbReference>
<dbReference type="InterPro" id="IPR036736">
    <property type="entry name" value="ACP-like_sf"/>
</dbReference>
<name>A0A7Z0J983_9ACTN</name>
<keyword evidence="1" id="KW-0596">Phosphopantetheine</keyword>
<evidence type="ECO:0000259" key="7">
    <source>
        <dbReference type="PROSITE" id="PS52004"/>
    </source>
</evidence>
<dbReference type="Pfam" id="PF02801">
    <property type="entry name" value="Ketoacyl-synt_C"/>
    <property type="match status" value="1"/>
</dbReference>
<dbReference type="SMART" id="SM00823">
    <property type="entry name" value="PKS_PP"/>
    <property type="match status" value="1"/>
</dbReference>
<dbReference type="GO" id="GO:0031177">
    <property type="term" value="F:phosphopantetheine binding"/>
    <property type="evidence" value="ECO:0007669"/>
    <property type="project" value="InterPro"/>
</dbReference>
<dbReference type="Pfam" id="PF00698">
    <property type="entry name" value="Acyl_transf_1"/>
    <property type="match status" value="1"/>
</dbReference>
<evidence type="ECO:0000256" key="3">
    <source>
        <dbReference type="ARBA" id="ARBA00022679"/>
    </source>
</evidence>
<evidence type="ECO:0000256" key="5">
    <source>
        <dbReference type="SAM" id="MobiDB-lite"/>
    </source>
</evidence>
<evidence type="ECO:0000259" key="6">
    <source>
        <dbReference type="PROSITE" id="PS50075"/>
    </source>
</evidence>
<dbReference type="CDD" id="cd00833">
    <property type="entry name" value="PKS"/>
    <property type="match status" value="1"/>
</dbReference>
<evidence type="ECO:0000256" key="2">
    <source>
        <dbReference type="ARBA" id="ARBA00022553"/>
    </source>
</evidence>
<dbReference type="InterPro" id="IPR014031">
    <property type="entry name" value="Ketoacyl_synth_C"/>
</dbReference>
<organism evidence="8 9">
    <name type="scientific">Nocardiopsis aegyptia</name>
    <dbReference type="NCBI Taxonomy" id="220378"/>
    <lineage>
        <taxon>Bacteria</taxon>
        <taxon>Bacillati</taxon>
        <taxon>Actinomycetota</taxon>
        <taxon>Actinomycetes</taxon>
        <taxon>Streptosporangiales</taxon>
        <taxon>Nocardiopsidaceae</taxon>
        <taxon>Nocardiopsis</taxon>
    </lineage>
</organism>
<dbReference type="Gene3D" id="3.40.366.10">
    <property type="entry name" value="Malonyl-Coenzyme A Acyl Carrier Protein, domain 2"/>
    <property type="match status" value="1"/>
</dbReference>
<feature type="domain" description="Carrier" evidence="6">
    <location>
        <begin position="952"/>
        <end position="1027"/>
    </location>
</feature>
<dbReference type="InterPro" id="IPR016035">
    <property type="entry name" value="Acyl_Trfase/lysoPLipase"/>
</dbReference>
<dbReference type="Gene3D" id="1.10.1200.10">
    <property type="entry name" value="ACP-like"/>
    <property type="match status" value="1"/>
</dbReference>
<keyword evidence="4" id="KW-0012">Acyltransferase</keyword>
<dbReference type="PROSITE" id="PS52004">
    <property type="entry name" value="KS3_2"/>
    <property type="match status" value="1"/>
</dbReference>
<dbReference type="Gene3D" id="3.30.70.3290">
    <property type="match status" value="1"/>
</dbReference>
<evidence type="ECO:0000313" key="8">
    <source>
        <dbReference type="EMBL" id="NYJ33766.1"/>
    </source>
</evidence>
<dbReference type="Pfam" id="PF00550">
    <property type="entry name" value="PP-binding"/>
    <property type="match status" value="1"/>
</dbReference>
<dbReference type="PANTHER" id="PTHR43775:SF51">
    <property type="entry name" value="INACTIVE PHENOLPHTHIOCEROL SYNTHESIS POLYKETIDE SYNTHASE TYPE I PKS1-RELATED"/>
    <property type="match status" value="1"/>
</dbReference>
<dbReference type="SMART" id="SM01294">
    <property type="entry name" value="PKS_PP_betabranch"/>
    <property type="match status" value="1"/>
</dbReference>
<dbReference type="AlphaFoldDB" id="A0A7Z0J983"/>
<evidence type="ECO:0000256" key="1">
    <source>
        <dbReference type="ARBA" id="ARBA00022450"/>
    </source>
</evidence>
<dbReference type="InterPro" id="IPR001227">
    <property type="entry name" value="Ac_transferase_dom_sf"/>
</dbReference>
<dbReference type="InterPro" id="IPR014043">
    <property type="entry name" value="Acyl_transferase_dom"/>
</dbReference>
<dbReference type="FunFam" id="3.40.366.10:FF:000002">
    <property type="entry name" value="Probable polyketide synthase 2"/>
    <property type="match status" value="1"/>
</dbReference>
<dbReference type="SUPFAM" id="SSF47336">
    <property type="entry name" value="ACP-like"/>
    <property type="match status" value="1"/>
</dbReference>
<dbReference type="InterPro" id="IPR032821">
    <property type="entry name" value="PKS_assoc"/>
</dbReference>
<dbReference type="RefSeq" id="WP_179822117.1">
    <property type="nucleotide sequence ID" value="NZ_JACCFS010000001.1"/>
</dbReference>
<dbReference type="InterPro" id="IPR020841">
    <property type="entry name" value="PKS_Beta-ketoAc_synthase_dom"/>
</dbReference>
<feature type="region of interest" description="Disordered" evidence="5">
    <location>
        <begin position="77"/>
        <end position="96"/>
    </location>
</feature>
<dbReference type="InterPro" id="IPR014030">
    <property type="entry name" value="Ketoacyl_synth_N"/>
</dbReference>
<sequence length="1109" mass="115891">MTTDDARLVAALRTAMKENARLREELDRSTETDPVAIVGMGCRFPGGADSPEDLWRLVDEGRDAVRPFPTDRGWDLGDLLGDDGREPRSSTGQGGFLDRPAAFDAEFFGVSPREAVATDPQQRLLLETSWEAVERAGIDPHSLAGSETGVFVGTMPQEYGPRLVDASDDGFALTGTLPSVASGRVSYTLGLTGPGVTVDTACSSSLVAVHQAVQALRAGECSLALAGGSCVMAAPGVFTEFSRQGGLAPDGRCKAFSADADGTGWAEGTGMILLERLSDARRNGRTVLAVVRGSAVNQDGASNGIMAPNGPSQQRVISRALDDAGLGPGDVDLVEAHGTGTRLGDPIEAQALIAVYGRGRPQDRPLWLGSLKSNIGHAQTAAGIGGLIKAVMALRHGVLPRTLHADEPTPLVDWSEGGVRLLAEPRPWPETGRPRRAGVSSFGMSGTNSHVIVEQAPEPSPAEERESRVTGSVPWVLSARTEAALREQASRLAEWLRNSPGAAPEDVGWSLATARSRFPQRAVLLTDDREGALAALDAFAAQRSAPGVLRGQSVAEPRTAFVFPGQGALGEHLDLGALLDAHPGFAESVHECEKALAPYLDWSVTAALRGQADAADLARPDVAQPLLFTVMVSLARLWRSHGVEPSAVVGHSQGEIAAAYVAGILSLEDAAAVVALRSRLVLPLVGGGGMLALQLRPGQEPPSLVDWKGRLDVAAHNGPSTVVVAGENDALGELAERCADEGVFAFPVAADFAAHSPQVDVLRDELLTALDGVRPGPGRIPLYSTVDGARIDGAAMDAEYWYRNIRRTVRFETAVRAMADDDVTTFVEMGPRPVLTVGIQQTVESARGSAGTAVLGSLHGEGGGPREFLTALGEAWVCGTEPDWASVFGSHAPRTVDLPTYPFQRQVYWLDPVAGTGGTTVAAAPGAGDEPAVAEPGRLAVLAGMPPRRREEAVLDLVREQVAAVLGHPSAGQVDAERGFVDAGGTSLGAVRLRNGLNAATGLDLPVTVAFDHPTPLALARHLLSLLDAPDGDVPADPVAALDRLRSAVAYGALDASQRASVAEGLRELLDALGERAARDAGTSTEAEELEGAKDDDLIALIGKEFGIS</sequence>
<dbReference type="EMBL" id="JACCFS010000001">
    <property type="protein sequence ID" value="NYJ33766.1"/>
    <property type="molecule type" value="Genomic_DNA"/>
</dbReference>
<comment type="caution">
    <text evidence="8">The sequence shown here is derived from an EMBL/GenBank/DDBJ whole genome shotgun (WGS) entry which is preliminary data.</text>
</comment>
<dbReference type="InterPro" id="IPR050091">
    <property type="entry name" value="PKS_NRPS_Biosynth_Enz"/>
</dbReference>
<dbReference type="GO" id="GO:0006633">
    <property type="term" value="P:fatty acid biosynthetic process"/>
    <property type="evidence" value="ECO:0007669"/>
    <property type="project" value="TreeGrafter"/>
</dbReference>
<dbReference type="InterPro" id="IPR016036">
    <property type="entry name" value="Malonyl_transacylase_ACP-bd"/>
</dbReference>
<dbReference type="SMART" id="SM00827">
    <property type="entry name" value="PKS_AT"/>
    <property type="match status" value="1"/>
</dbReference>
<dbReference type="SUPFAM" id="SSF52151">
    <property type="entry name" value="FabD/lysophospholipase-like"/>
    <property type="match status" value="1"/>
</dbReference>
<dbReference type="SUPFAM" id="SSF53901">
    <property type="entry name" value="Thiolase-like"/>
    <property type="match status" value="1"/>
</dbReference>
<keyword evidence="2" id="KW-0597">Phosphoprotein</keyword>
<proteinExistence type="predicted"/>
<dbReference type="InterPro" id="IPR016039">
    <property type="entry name" value="Thiolase-like"/>
</dbReference>
<dbReference type="SUPFAM" id="SSF55048">
    <property type="entry name" value="Probable ACP-binding domain of malonyl-CoA ACP transacylase"/>
    <property type="match status" value="1"/>
</dbReference>
<gene>
    <name evidence="8" type="ORF">HNR10_001647</name>
</gene>
<feature type="domain" description="Ketosynthase family 3 (KS3)" evidence="7">
    <location>
        <begin position="32"/>
        <end position="455"/>
    </location>
</feature>
<dbReference type="Pfam" id="PF16197">
    <property type="entry name" value="KAsynt_C_assoc"/>
    <property type="match status" value="1"/>
</dbReference>
<dbReference type="FunFam" id="3.40.47.10:FF:000019">
    <property type="entry name" value="Polyketide synthase type I"/>
    <property type="match status" value="1"/>
</dbReference>
<dbReference type="PROSITE" id="PS50075">
    <property type="entry name" value="CARRIER"/>
    <property type="match status" value="1"/>
</dbReference>
<dbReference type="PANTHER" id="PTHR43775">
    <property type="entry name" value="FATTY ACID SYNTHASE"/>
    <property type="match status" value="1"/>
</dbReference>
<evidence type="ECO:0000313" key="9">
    <source>
        <dbReference type="Proteomes" id="UP000572051"/>
    </source>
</evidence>
<dbReference type="InterPro" id="IPR020806">
    <property type="entry name" value="PKS_PP-bd"/>
</dbReference>
<dbReference type="InterPro" id="IPR009081">
    <property type="entry name" value="PP-bd_ACP"/>
</dbReference>
<dbReference type="GO" id="GO:0004312">
    <property type="term" value="F:fatty acid synthase activity"/>
    <property type="evidence" value="ECO:0007669"/>
    <property type="project" value="TreeGrafter"/>
</dbReference>
<reference evidence="8 9" key="1">
    <citation type="submission" date="2020-07" db="EMBL/GenBank/DDBJ databases">
        <title>Sequencing the genomes of 1000 actinobacteria strains.</title>
        <authorList>
            <person name="Klenk H.-P."/>
        </authorList>
    </citation>
    <scope>NUCLEOTIDE SEQUENCE [LARGE SCALE GENOMIC DNA]</scope>
    <source>
        <strain evidence="8 9">DSM 44442</strain>
    </source>
</reference>
<keyword evidence="9" id="KW-1185">Reference proteome</keyword>
<evidence type="ECO:0000256" key="4">
    <source>
        <dbReference type="ARBA" id="ARBA00023315"/>
    </source>
</evidence>
<dbReference type="Gene3D" id="3.40.47.10">
    <property type="match status" value="1"/>
</dbReference>